<dbReference type="AlphaFoldDB" id="A0A6J6GX40"/>
<keyword evidence="1" id="KW-1133">Transmembrane helix</keyword>
<keyword evidence="1" id="KW-0472">Membrane</keyword>
<evidence type="ECO:0000313" key="3">
    <source>
        <dbReference type="EMBL" id="CAB4605972.1"/>
    </source>
</evidence>
<organism evidence="3">
    <name type="scientific">freshwater metagenome</name>
    <dbReference type="NCBI Taxonomy" id="449393"/>
    <lineage>
        <taxon>unclassified sequences</taxon>
        <taxon>metagenomes</taxon>
        <taxon>ecological metagenomes</taxon>
    </lineage>
</organism>
<dbReference type="Pfam" id="PF03992">
    <property type="entry name" value="ABM"/>
    <property type="match status" value="1"/>
</dbReference>
<feature type="transmembrane region" description="Helical" evidence="1">
    <location>
        <begin position="139"/>
        <end position="160"/>
    </location>
</feature>
<name>A0A6J6GX40_9ZZZZ</name>
<dbReference type="PANTHER" id="PTHR40057:SF1">
    <property type="entry name" value="SLR1162 PROTEIN"/>
    <property type="match status" value="1"/>
</dbReference>
<accession>A0A6J6GX40</accession>
<proteinExistence type="predicted"/>
<dbReference type="Gene3D" id="3.30.70.100">
    <property type="match status" value="1"/>
</dbReference>
<keyword evidence="1" id="KW-0812">Transmembrane</keyword>
<evidence type="ECO:0000259" key="2">
    <source>
        <dbReference type="Pfam" id="PF03992"/>
    </source>
</evidence>
<evidence type="ECO:0000256" key="1">
    <source>
        <dbReference type="SAM" id="Phobius"/>
    </source>
</evidence>
<feature type="domain" description="ABM" evidence="2">
    <location>
        <begin position="35"/>
        <end position="98"/>
    </location>
</feature>
<dbReference type="InterPro" id="IPR038762">
    <property type="entry name" value="ABM_predict"/>
</dbReference>
<dbReference type="InterPro" id="IPR007138">
    <property type="entry name" value="ABM_dom"/>
</dbReference>
<dbReference type="EMBL" id="CAEZUX010000004">
    <property type="protein sequence ID" value="CAB4605972.1"/>
    <property type="molecule type" value="Genomic_DNA"/>
</dbReference>
<gene>
    <name evidence="3" type="ORF">UFOPK1874_00112</name>
</gene>
<protein>
    <submittedName>
        <fullName evidence="3">Unannotated protein</fullName>
    </submittedName>
</protein>
<dbReference type="SUPFAM" id="SSF54909">
    <property type="entry name" value="Dimeric alpha+beta barrel"/>
    <property type="match status" value="1"/>
</dbReference>
<dbReference type="InterPro" id="IPR011008">
    <property type="entry name" value="Dimeric_a/b-barrel"/>
</dbReference>
<sequence length="205" mass="23060">MPTTVTPMPDLTGNFETGRLPKIAPGTVTITIARVPKQGHLTEFEEWCTDMHNAVEQASGCLGATILRPDRGSNTYQMVFRFADVLSLRQWERSEVRQVLRERGDQIIESERVTATAGTEEFFNALGEVDRHRTKTGRFVADIAWVYPIALISSIALAPHLAKMGILPRVLISTAIIGATSKYATGPIRKWWRRRRMLPQNSEVR</sequence>
<reference evidence="3" key="1">
    <citation type="submission" date="2020-05" db="EMBL/GenBank/DDBJ databases">
        <authorList>
            <person name="Chiriac C."/>
            <person name="Salcher M."/>
            <person name="Ghai R."/>
            <person name="Kavagutti S V."/>
        </authorList>
    </citation>
    <scope>NUCLEOTIDE SEQUENCE</scope>
</reference>
<feature type="transmembrane region" description="Helical" evidence="1">
    <location>
        <begin position="166"/>
        <end position="185"/>
    </location>
</feature>
<dbReference type="PANTHER" id="PTHR40057">
    <property type="entry name" value="SLR1162 PROTEIN"/>
    <property type="match status" value="1"/>
</dbReference>